<dbReference type="InterPro" id="IPR018520">
    <property type="entry name" value="UPP_synth-like_CS"/>
</dbReference>
<keyword evidence="5" id="KW-1185">Reference proteome</keyword>
<feature type="binding site" evidence="2">
    <location>
        <position position="218"/>
    </location>
    <ligand>
        <name>Mg(2+)</name>
        <dbReference type="ChEBI" id="CHEBI:18420"/>
    </ligand>
</feature>
<organism evidence="4 5">
    <name type="scientific">Thermaerobacter composti</name>
    <dbReference type="NCBI Taxonomy" id="554949"/>
    <lineage>
        <taxon>Bacteria</taxon>
        <taxon>Bacillati</taxon>
        <taxon>Bacillota</taxon>
        <taxon>Clostridia</taxon>
        <taxon>Eubacteriales</taxon>
        <taxon>Clostridiales Family XVII. Incertae Sedis</taxon>
        <taxon>Thermaerobacter</taxon>
    </lineage>
</organism>
<dbReference type="PROSITE" id="PS01066">
    <property type="entry name" value="UPP_SYNTHASE"/>
    <property type="match status" value="1"/>
</dbReference>
<dbReference type="Proteomes" id="UP001304683">
    <property type="component" value="Chromosome"/>
</dbReference>
<dbReference type="Pfam" id="PF01255">
    <property type="entry name" value="Prenyltransf"/>
    <property type="match status" value="1"/>
</dbReference>
<comment type="subunit">
    <text evidence="2">Homodimer.</text>
</comment>
<comment type="cofactor">
    <cofactor evidence="2">
        <name>Mg(2+)</name>
        <dbReference type="ChEBI" id="CHEBI:18420"/>
    </cofactor>
    <text evidence="2">Binds 2 magnesium ions per subunit.</text>
</comment>
<dbReference type="RefSeq" id="WP_318751408.1">
    <property type="nucleotide sequence ID" value="NZ_CP132508.1"/>
</dbReference>
<dbReference type="Gene3D" id="3.40.1180.10">
    <property type="entry name" value="Decaprenyl diphosphate synthase-like"/>
    <property type="match status" value="1"/>
</dbReference>
<dbReference type="CDD" id="cd00475">
    <property type="entry name" value="Cis_IPPS"/>
    <property type="match status" value="1"/>
</dbReference>
<feature type="compositionally biased region" description="Gly residues" evidence="3">
    <location>
        <begin position="342"/>
        <end position="352"/>
    </location>
</feature>
<feature type="binding site" evidence="2">
    <location>
        <position position="48"/>
    </location>
    <ligand>
        <name>substrate</name>
    </ligand>
</feature>
<evidence type="ECO:0000256" key="1">
    <source>
        <dbReference type="ARBA" id="ARBA00022679"/>
    </source>
</evidence>
<comment type="similarity">
    <text evidence="2">Belongs to the UPP synthase family.</text>
</comment>
<dbReference type="SUPFAM" id="SSF64005">
    <property type="entry name" value="Undecaprenyl diphosphate synthase"/>
    <property type="match status" value="1"/>
</dbReference>
<feature type="binding site" evidence="2">
    <location>
        <begin position="205"/>
        <end position="207"/>
    </location>
    <ligand>
        <name>substrate</name>
    </ligand>
</feature>
<feature type="compositionally biased region" description="Gly residues" evidence="3">
    <location>
        <begin position="361"/>
        <end position="386"/>
    </location>
</feature>
<dbReference type="PANTHER" id="PTHR10291:SF0">
    <property type="entry name" value="DEHYDRODOLICHYL DIPHOSPHATE SYNTHASE 2"/>
    <property type="match status" value="1"/>
</dbReference>
<protein>
    <recommendedName>
        <fullName evidence="2">Isoprenyl transferase</fullName>
        <ecNumber evidence="2">2.5.1.-</ecNumber>
    </recommendedName>
</protein>
<feature type="binding site" evidence="2">
    <location>
        <position position="44"/>
    </location>
    <ligand>
        <name>substrate</name>
    </ligand>
</feature>
<feature type="binding site" evidence="2">
    <location>
        <position position="82"/>
    </location>
    <ligand>
        <name>substrate</name>
    </ligand>
</feature>
<proteinExistence type="inferred from homology"/>
<dbReference type="NCBIfam" id="TIGR00055">
    <property type="entry name" value="uppS"/>
    <property type="match status" value="1"/>
</dbReference>
<keyword evidence="1 2" id="KW-0808">Transferase</keyword>
<evidence type="ECO:0000256" key="2">
    <source>
        <dbReference type="HAMAP-Rule" id="MF_01139"/>
    </source>
</evidence>
<feature type="binding site" evidence="2">
    <location>
        <position position="80"/>
    </location>
    <ligand>
        <name>substrate</name>
    </ligand>
</feature>
<comment type="function">
    <text evidence="2">Catalyzes the condensation of isopentenyl diphosphate (IPP) with allylic pyrophosphates generating different type of terpenoids.</text>
</comment>
<feature type="compositionally biased region" description="Low complexity" evidence="3">
    <location>
        <begin position="260"/>
        <end position="269"/>
    </location>
</feature>
<feature type="compositionally biased region" description="Gly residues" evidence="3">
    <location>
        <begin position="249"/>
        <end position="259"/>
    </location>
</feature>
<feature type="binding site" evidence="2">
    <location>
        <position position="36"/>
    </location>
    <ligand>
        <name>substrate</name>
    </ligand>
</feature>
<evidence type="ECO:0000313" key="5">
    <source>
        <dbReference type="Proteomes" id="UP001304683"/>
    </source>
</evidence>
<name>A0ABZ0QR57_9FIRM</name>
<keyword evidence="2" id="KW-0460">Magnesium</keyword>
<evidence type="ECO:0000313" key="4">
    <source>
        <dbReference type="EMBL" id="WPD19995.1"/>
    </source>
</evidence>
<accession>A0ABZ0QR57</accession>
<dbReference type="InterPro" id="IPR036424">
    <property type="entry name" value="UPP_synth-like_sf"/>
</dbReference>
<feature type="binding site" evidence="2">
    <location>
        <position position="31"/>
    </location>
    <ligand>
        <name>Mg(2+)</name>
        <dbReference type="ChEBI" id="CHEBI:18420"/>
    </ligand>
</feature>
<feature type="binding site" evidence="2">
    <location>
        <begin position="76"/>
        <end position="78"/>
    </location>
    <ligand>
        <name>substrate</name>
    </ligand>
</feature>
<sequence length="386" mass="40803">MPPPEEAELLRRVERVRAMGRMPRHVAIIMDGNGRWAQRRGWPRVAGHRAGVESVRVIVRFAGDIGLEVLTLYAFSTENWRRPPAEVRALMGLLVEHIRRDLDELDRNGVQIRVIGDPEGLPPTPRREVLRAVETTRSNGRMILVLALNYGARWELARAARRLAAKAARGEIDPQAIDEAMLAAHLQTADLPDPDLVIRPSGEWRISNFLLWQIAYSELWFTPIAWPDFRPVHLVEAIEAYAHRERRFGGLGPGAGRPGGAMAPGEAPGSSPPGPPRLRPPADAGQGAGGTDGGREDPAGCGPADAPGRLLGRGGADPRAAPPQAVSPGGDTGGWPWADGAPGDGAGTGAGRGATRAPATTGGGQPPAAPGGGRRPGGEAGTEGRC</sequence>
<keyword evidence="2" id="KW-0479">Metal-binding</keyword>
<feature type="region of interest" description="Disordered" evidence="3">
    <location>
        <begin position="249"/>
        <end position="386"/>
    </location>
</feature>
<feature type="compositionally biased region" description="Pro residues" evidence="3">
    <location>
        <begin position="270"/>
        <end position="279"/>
    </location>
</feature>
<dbReference type="GO" id="GO:0016740">
    <property type="term" value="F:transferase activity"/>
    <property type="evidence" value="ECO:0007669"/>
    <property type="project" value="UniProtKB-KW"/>
</dbReference>
<gene>
    <name evidence="4" type="ORF">Q5761_04950</name>
</gene>
<feature type="active site" description="Proton acceptor" evidence="2">
    <location>
        <position position="79"/>
    </location>
</feature>
<feature type="binding site" evidence="2">
    <location>
        <begin position="32"/>
        <end position="35"/>
    </location>
    <ligand>
        <name>substrate</name>
    </ligand>
</feature>
<dbReference type="EMBL" id="CP132508">
    <property type="protein sequence ID" value="WPD19995.1"/>
    <property type="molecule type" value="Genomic_DNA"/>
</dbReference>
<evidence type="ECO:0000256" key="3">
    <source>
        <dbReference type="SAM" id="MobiDB-lite"/>
    </source>
</evidence>
<feature type="binding site" evidence="2">
    <location>
        <position position="199"/>
    </location>
    <ligand>
        <name>substrate</name>
    </ligand>
</feature>
<dbReference type="NCBIfam" id="NF011405">
    <property type="entry name" value="PRK14830.1"/>
    <property type="match status" value="1"/>
</dbReference>
<feature type="active site" evidence="2">
    <location>
        <position position="31"/>
    </location>
</feature>
<reference evidence="4 5" key="1">
    <citation type="submission" date="2023-08" db="EMBL/GenBank/DDBJ databases">
        <title>Genome sequence of Thermaerobacter compostii strain Ins1, a spore-forming filamentous bacterium isolated from a deep geothermal reservoir.</title>
        <authorList>
            <person name="Bregnard D."/>
            <person name="Gonzalez D."/>
            <person name="Junier P."/>
        </authorList>
    </citation>
    <scope>NUCLEOTIDE SEQUENCE [LARGE SCALE GENOMIC DNA]</scope>
    <source>
        <strain evidence="4 5">Ins1</strain>
    </source>
</reference>
<dbReference type="EC" id="2.5.1.-" evidence="2"/>
<dbReference type="InterPro" id="IPR001441">
    <property type="entry name" value="UPP_synth-like"/>
</dbReference>
<dbReference type="HAMAP" id="MF_01139">
    <property type="entry name" value="ISPT"/>
    <property type="match status" value="1"/>
</dbReference>
<dbReference type="PANTHER" id="PTHR10291">
    <property type="entry name" value="DEHYDRODOLICHYL DIPHOSPHATE SYNTHASE FAMILY MEMBER"/>
    <property type="match status" value="1"/>
</dbReference>